<feature type="transmembrane region" description="Helical" evidence="8">
    <location>
        <begin position="7"/>
        <end position="32"/>
    </location>
</feature>
<feature type="domain" description="ABC transmembrane type-1" evidence="9">
    <location>
        <begin position="54"/>
        <end position="269"/>
    </location>
</feature>
<dbReference type="RefSeq" id="WP_306885028.1">
    <property type="nucleotide sequence ID" value="NZ_JAUSUL010000002.1"/>
</dbReference>
<feature type="transmembrane region" description="Helical" evidence="8">
    <location>
        <begin position="350"/>
        <end position="373"/>
    </location>
</feature>
<dbReference type="InterPro" id="IPR000515">
    <property type="entry name" value="MetI-like"/>
</dbReference>
<dbReference type="PROSITE" id="PS50928">
    <property type="entry name" value="ABC_TM1"/>
    <property type="match status" value="2"/>
</dbReference>
<dbReference type="Pfam" id="PF00528">
    <property type="entry name" value="BPD_transp_1"/>
    <property type="match status" value="1"/>
</dbReference>
<dbReference type="CDD" id="cd06261">
    <property type="entry name" value="TM_PBP2"/>
    <property type="match status" value="1"/>
</dbReference>
<feature type="transmembrane region" description="Helical" evidence="8">
    <location>
        <begin position="145"/>
        <end position="169"/>
    </location>
</feature>
<evidence type="ECO:0000313" key="10">
    <source>
        <dbReference type="EMBL" id="MDQ0315189.1"/>
    </source>
</evidence>
<dbReference type="Gene3D" id="1.10.3720.10">
    <property type="entry name" value="MetI-like"/>
    <property type="match status" value="2"/>
</dbReference>
<feature type="transmembrane region" description="Helical" evidence="8">
    <location>
        <begin position="299"/>
        <end position="330"/>
    </location>
</feature>
<proteinExistence type="inferred from homology"/>
<evidence type="ECO:0000256" key="3">
    <source>
        <dbReference type="ARBA" id="ARBA00022475"/>
    </source>
</evidence>
<accession>A0AAE3VMF4</accession>
<evidence type="ECO:0000256" key="7">
    <source>
        <dbReference type="ARBA" id="ARBA00023136"/>
    </source>
</evidence>
<feature type="transmembrane region" description="Helical" evidence="8">
    <location>
        <begin position="95"/>
        <end position="115"/>
    </location>
</feature>
<name>A0AAE3VMF4_9HYPH</name>
<feature type="transmembrane region" description="Helical" evidence="8">
    <location>
        <begin position="208"/>
        <end position="230"/>
    </location>
</feature>
<feature type="transmembrane region" description="Helical" evidence="8">
    <location>
        <begin position="523"/>
        <end position="550"/>
    </location>
</feature>
<dbReference type="EMBL" id="JAUSUL010000002">
    <property type="protein sequence ID" value="MDQ0315189.1"/>
    <property type="molecule type" value="Genomic_DNA"/>
</dbReference>
<feature type="transmembrane region" description="Helical" evidence="8">
    <location>
        <begin position="393"/>
        <end position="416"/>
    </location>
</feature>
<keyword evidence="2 8" id="KW-0813">Transport</keyword>
<keyword evidence="3" id="KW-1003">Cell membrane</keyword>
<dbReference type="GO" id="GO:0055085">
    <property type="term" value="P:transmembrane transport"/>
    <property type="evidence" value="ECO:0007669"/>
    <property type="project" value="InterPro"/>
</dbReference>
<evidence type="ECO:0000256" key="2">
    <source>
        <dbReference type="ARBA" id="ARBA00022448"/>
    </source>
</evidence>
<feature type="domain" description="ABC transmembrane type-1" evidence="9">
    <location>
        <begin position="354"/>
        <end position="545"/>
    </location>
</feature>
<evidence type="ECO:0000259" key="9">
    <source>
        <dbReference type="PROSITE" id="PS50928"/>
    </source>
</evidence>
<comment type="subcellular location">
    <subcellularLocation>
        <location evidence="1">Cell inner membrane</location>
        <topology evidence="1">Multi-pass membrane protein</topology>
    </subcellularLocation>
    <subcellularLocation>
        <location evidence="8">Cell membrane</location>
        <topology evidence="8">Multi-pass membrane protein</topology>
    </subcellularLocation>
</comment>
<evidence type="ECO:0000256" key="6">
    <source>
        <dbReference type="ARBA" id="ARBA00022989"/>
    </source>
</evidence>
<organism evidence="10 11">
    <name type="scientific">Amorphus orientalis</name>
    <dbReference type="NCBI Taxonomy" id="649198"/>
    <lineage>
        <taxon>Bacteria</taxon>
        <taxon>Pseudomonadati</taxon>
        <taxon>Pseudomonadota</taxon>
        <taxon>Alphaproteobacteria</taxon>
        <taxon>Hyphomicrobiales</taxon>
        <taxon>Amorphaceae</taxon>
        <taxon>Amorphus</taxon>
    </lineage>
</organism>
<protein>
    <submittedName>
        <fullName evidence="10">Thiamine transport system permease protein</fullName>
    </submittedName>
</protein>
<keyword evidence="7 8" id="KW-0472">Membrane</keyword>
<feature type="transmembrane region" description="Helical" evidence="8">
    <location>
        <begin position="60"/>
        <end position="83"/>
    </location>
</feature>
<evidence type="ECO:0000313" key="11">
    <source>
        <dbReference type="Proteomes" id="UP001229244"/>
    </source>
</evidence>
<dbReference type="Proteomes" id="UP001229244">
    <property type="component" value="Unassembled WGS sequence"/>
</dbReference>
<sequence length="561" mass="59530">MVRFAPTLTIAVLIGPVIAGLAGIALPAFGYLPALGRTSFSLSPIADLLAMPGLWRSVRLSLWTGLASTAITCAVTFLFLAGWSQTRAFHWMRRLLSPLLSVPHAAAALGLAFLISPSGWLVRLVSPWATGLDRPPDLLIVHDPAGIAMITALVAKEVPFLLLMALAALPQTDATRLSHVAESFGYGRMAGFAYAVLPRLYSQLRLPIFAIIAFSTSTVDVALVLGPTLPAPLAVRVVDWMNDPDLGRRFIASAGALLQITVTGTALLAWLGLEKIVGLIGRHAISSGKRYRRDGVTRLAGASLALLCVVVIAAGLAGLAVWSVAGFWRFPDALPATFSLDTWKSNWAEAATLFRTTLAIGAIATLLAVFLTLGCLENESRRGRAPGKGTLSLVFVPLMMPQVSMLFGLQILFLTVGLPPTVTTVALAHLVFVLPYVFLALADSWRALDPRYAMVAAALGAGPERTFRRVRLPMMLPAVLTAAAVGFAVSVGQYLPTLVLGAGRVVTVTTEAVALSAGGNRRLVGLFAVLQMVLPLIGFTIALLVPAVLFRNRSAFRLARP</sequence>
<comment type="similarity">
    <text evidence="8">Belongs to the binding-protein-dependent transport system permease family.</text>
</comment>
<dbReference type="InterPro" id="IPR035906">
    <property type="entry name" value="MetI-like_sf"/>
</dbReference>
<dbReference type="SUPFAM" id="SSF161098">
    <property type="entry name" value="MetI-like"/>
    <property type="match status" value="2"/>
</dbReference>
<feature type="transmembrane region" description="Helical" evidence="8">
    <location>
        <begin position="250"/>
        <end position="273"/>
    </location>
</feature>
<evidence type="ECO:0000256" key="4">
    <source>
        <dbReference type="ARBA" id="ARBA00022519"/>
    </source>
</evidence>
<gene>
    <name evidence="10" type="ORF">J2S73_001646</name>
</gene>
<evidence type="ECO:0000256" key="8">
    <source>
        <dbReference type="RuleBase" id="RU363032"/>
    </source>
</evidence>
<feature type="transmembrane region" description="Helical" evidence="8">
    <location>
        <begin position="475"/>
        <end position="495"/>
    </location>
</feature>
<keyword evidence="6 8" id="KW-1133">Transmembrane helix</keyword>
<reference evidence="10" key="1">
    <citation type="submission" date="2023-07" db="EMBL/GenBank/DDBJ databases">
        <title>Genomic Encyclopedia of Type Strains, Phase IV (KMG-IV): sequencing the most valuable type-strain genomes for metagenomic binning, comparative biology and taxonomic classification.</title>
        <authorList>
            <person name="Goeker M."/>
        </authorList>
    </citation>
    <scope>NUCLEOTIDE SEQUENCE</scope>
    <source>
        <strain evidence="10">DSM 21202</strain>
    </source>
</reference>
<evidence type="ECO:0000256" key="1">
    <source>
        <dbReference type="ARBA" id="ARBA00004429"/>
    </source>
</evidence>
<keyword evidence="4" id="KW-0997">Cell inner membrane</keyword>
<feature type="transmembrane region" description="Helical" evidence="8">
    <location>
        <begin position="422"/>
        <end position="442"/>
    </location>
</feature>
<comment type="caution">
    <text evidence="10">The sequence shown here is derived from an EMBL/GenBank/DDBJ whole genome shotgun (WGS) entry which is preliminary data.</text>
</comment>
<dbReference type="PANTHER" id="PTHR43357">
    <property type="entry name" value="INNER MEMBRANE ABC TRANSPORTER PERMEASE PROTEIN YDCV"/>
    <property type="match status" value="1"/>
</dbReference>
<dbReference type="AlphaFoldDB" id="A0AAE3VMF4"/>
<keyword evidence="11" id="KW-1185">Reference proteome</keyword>
<dbReference type="GO" id="GO:0005886">
    <property type="term" value="C:plasma membrane"/>
    <property type="evidence" value="ECO:0007669"/>
    <property type="project" value="UniProtKB-SubCell"/>
</dbReference>
<dbReference type="PANTHER" id="PTHR43357:SF4">
    <property type="entry name" value="INNER MEMBRANE ABC TRANSPORTER PERMEASE PROTEIN YDCV"/>
    <property type="match status" value="1"/>
</dbReference>
<evidence type="ECO:0000256" key="5">
    <source>
        <dbReference type="ARBA" id="ARBA00022692"/>
    </source>
</evidence>
<keyword evidence="5 8" id="KW-0812">Transmembrane</keyword>